<organism evidence="4 5">
    <name type="scientific">Entotheonella factor</name>
    <dbReference type="NCBI Taxonomy" id="1429438"/>
    <lineage>
        <taxon>Bacteria</taxon>
        <taxon>Pseudomonadati</taxon>
        <taxon>Nitrospinota/Tectimicrobiota group</taxon>
        <taxon>Candidatus Tectimicrobiota</taxon>
        <taxon>Candidatus Entotheonellia</taxon>
        <taxon>Candidatus Entotheonellales</taxon>
        <taxon>Candidatus Entotheonellaceae</taxon>
        <taxon>Candidatus Entotheonella</taxon>
    </lineage>
</organism>
<comment type="similarity">
    <text evidence="2">Belongs to the DapA family.</text>
</comment>
<dbReference type="Proteomes" id="UP000019141">
    <property type="component" value="Unassembled WGS sequence"/>
</dbReference>
<evidence type="ECO:0008006" key="6">
    <source>
        <dbReference type="Google" id="ProtNLM"/>
    </source>
</evidence>
<dbReference type="PRINTS" id="PR00146">
    <property type="entry name" value="DHPICSNTHASE"/>
</dbReference>
<dbReference type="SUPFAM" id="SSF51569">
    <property type="entry name" value="Aldolase"/>
    <property type="match status" value="1"/>
</dbReference>
<evidence type="ECO:0000256" key="3">
    <source>
        <dbReference type="PIRSR" id="PIRSR001365-2"/>
    </source>
</evidence>
<keyword evidence="1 2" id="KW-0456">Lyase</keyword>
<dbReference type="CDD" id="cd00408">
    <property type="entry name" value="DHDPS-like"/>
    <property type="match status" value="1"/>
</dbReference>
<comment type="caution">
    <text evidence="4">The sequence shown here is derived from an EMBL/GenBank/DDBJ whole genome shotgun (WGS) entry which is preliminary data.</text>
</comment>
<dbReference type="InterPro" id="IPR002220">
    <property type="entry name" value="DapA-like"/>
</dbReference>
<gene>
    <name evidence="4" type="ORF">ETSY1_19160</name>
</gene>
<name>W4LK51_ENTF1</name>
<keyword evidence="5" id="KW-1185">Reference proteome</keyword>
<evidence type="ECO:0000256" key="2">
    <source>
        <dbReference type="PIRNR" id="PIRNR001365"/>
    </source>
</evidence>
<evidence type="ECO:0000313" key="5">
    <source>
        <dbReference type="Proteomes" id="UP000019141"/>
    </source>
</evidence>
<dbReference type="SMART" id="SM01130">
    <property type="entry name" value="DHDPS"/>
    <property type="match status" value="1"/>
</dbReference>
<dbReference type="AlphaFoldDB" id="W4LK51"/>
<evidence type="ECO:0000256" key="1">
    <source>
        <dbReference type="ARBA" id="ARBA00023239"/>
    </source>
</evidence>
<dbReference type="PANTHER" id="PTHR12128">
    <property type="entry name" value="DIHYDRODIPICOLINATE SYNTHASE"/>
    <property type="match status" value="1"/>
</dbReference>
<reference evidence="4 5" key="1">
    <citation type="journal article" date="2014" name="Nature">
        <title>An environmental bacterial taxon with a large and distinct metabolic repertoire.</title>
        <authorList>
            <person name="Wilson M.C."/>
            <person name="Mori T."/>
            <person name="Ruckert C."/>
            <person name="Uria A.R."/>
            <person name="Helf M.J."/>
            <person name="Takada K."/>
            <person name="Gernert C."/>
            <person name="Steffens U.A."/>
            <person name="Heycke N."/>
            <person name="Schmitt S."/>
            <person name="Rinke C."/>
            <person name="Helfrich E.J."/>
            <person name="Brachmann A.O."/>
            <person name="Gurgui C."/>
            <person name="Wakimoto T."/>
            <person name="Kracht M."/>
            <person name="Crusemann M."/>
            <person name="Hentschel U."/>
            <person name="Abe I."/>
            <person name="Matsunaga S."/>
            <person name="Kalinowski J."/>
            <person name="Takeyama H."/>
            <person name="Piel J."/>
        </authorList>
    </citation>
    <scope>NUCLEOTIDE SEQUENCE [LARGE SCALE GENOMIC DNA]</scope>
    <source>
        <strain evidence="5">TSY1</strain>
    </source>
</reference>
<dbReference type="InterPro" id="IPR013785">
    <property type="entry name" value="Aldolase_TIM"/>
</dbReference>
<dbReference type="PANTHER" id="PTHR12128:SF72">
    <property type="entry name" value="DIHYDRODIPICOLINATE SYNTHASE"/>
    <property type="match status" value="1"/>
</dbReference>
<dbReference type="HOGENOM" id="CLU_049343_5_3_7"/>
<protein>
    <recommendedName>
        <fullName evidence="6">Dihydrodipicolinate synthase</fullName>
    </recommendedName>
</protein>
<dbReference type="Pfam" id="PF00701">
    <property type="entry name" value="DHDPS"/>
    <property type="match status" value="1"/>
</dbReference>
<dbReference type="Gene3D" id="3.20.20.70">
    <property type="entry name" value="Aldolase class I"/>
    <property type="match status" value="1"/>
</dbReference>
<dbReference type="PIRSF" id="PIRSF001365">
    <property type="entry name" value="DHDPS"/>
    <property type="match status" value="1"/>
</dbReference>
<sequence>MSQTLTFSGVMPANLLPFTPDYAIDERNYRRHLQWLADVPGVTGIVVNGHAAEVSSLQRDERRRALAIALDTVGSQLPLITGIYTDNTLEAVELAREAQTEGAKGLLVFPPTLFMWGAQLRPEMPYRHFAMIADAVDLPIVVFQYPPASGIGYEPETLMKLAEIPNVAAVKEWSNDIVAFERNLRAIRATGRPVAVLSSFTMSLMSSFMLGADGAISGMGSVAVDLQAELFAHVQRGDLEAARQVNDRLEPLVRVFYAPPFVDMHNRMKEALAMLGRIDRAVVRPPLQPIGEAERQRIATALRQAGLHEAAAAD</sequence>
<accession>W4LK51</accession>
<dbReference type="GO" id="GO:0008840">
    <property type="term" value="F:4-hydroxy-tetrahydrodipicolinate synthase activity"/>
    <property type="evidence" value="ECO:0007669"/>
    <property type="project" value="TreeGrafter"/>
</dbReference>
<proteinExistence type="inferred from homology"/>
<evidence type="ECO:0000313" key="4">
    <source>
        <dbReference type="EMBL" id="ETW98342.1"/>
    </source>
</evidence>
<feature type="binding site" evidence="3">
    <location>
        <position position="216"/>
    </location>
    <ligand>
        <name>pyruvate</name>
        <dbReference type="ChEBI" id="CHEBI:15361"/>
    </ligand>
</feature>
<dbReference type="EMBL" id="AZHW01000564">
    <property type="protein sequence ID" value="ETW98342.1"/>
    <property type="molecule type" value="Genomic_DNA"/>
</dbReference>